<evidence type="ECO:0000256" key="3">
    <source>
        <dbReference type="ARBA" id="ARBA00022692"/>
    </source>
</evidence>
<keyword evidence="4 7" id="KW-1133">Transmembrane helix</keyword>
<evidence type="ECO:0000256" key="1">
    <source>
        <dbReference type="ARBA" id="ARBA00004141"/>
    </source>
</evidence>
<dbReference type="Gene3D" id="1.10.3470.10">
    <property type="entry name" value="ABC transporter involved in vitamin B12 uptake, BtuC"/>
    <property type="match status" value="1"/>
</dbReference>
<feature type="transmembrane region" description="Helical" evidence="7">
    <location>
        <begin position="6"/>
        <end position="25"/>
    </location>
</feature>
<accession>A0A1F5AYA2</accession>
<feature type="transmembrane region" description="Helical" evidence="7">
    <location>
        <begin position="119"/>
        <end position="137"/>
    </location>
</feature>
<organism evidence="8 9">
    <name type="scientific">Candidatus Azambacteria bacterium RBG_16_47_10</name>
    <dbReference type="NCBI Taxonomy" id="1797292"/>
    <lineage>
        <taxon>Bacteria</taxon>
        <taxon>Candidatus Azamiibacteriota</taxon>
    </lineage>
</organism>
<dbReference type="Proteomes" id="UP000176639">
    <property type="component" value="Unassembled WGS sequence"/>
</dbReference>
<gene>
    <name evidence="8" type="ORF">A2Z10_02225</name>
</gene>
<dbReference type="PANTHER" id="PTHR30477">
    <property type="entry name" value="ABC-TRANSPORTER METAL-BINDING PROTEIN"/>
    <property type="match status" value="1"/>
</dbReference>
<keyword evidence="6" id="KW-0813">Transport</keyword>
<feature type="transmembrane region" description="Helical" evidence="7">
    <location>
        <begin position="78"/>
        <end position="99"/>
    </location>
</feature>
<comment type="similarity">
    <text evidence="2 6">Belongs to the ABC-3 integral membrane protein family.</text>
</comment>
<comment type="subcellular location">
    <subcellularLocation>
        <location evidence="6">Cell membrane</location>
        <topology evidence="6">Multi-pass membrane protein</topology>
    </subcellularLocation>
    <subcellularLocation>
        <location evidence="1">Membrane</location>
        <topology evidence="1">Multi-pass membrane protein</topology>
    </subcellularLocation>
</comment>
<dbReference type="InterPro" id="IPR001626">
    <property type="entry name" value="ABC_TroCD"/>
</dbReference>
<protein>
    <recommendedName>
        <fullName evidence="10">ABC transporter</fullName>
    </recommendedName>
</protein>
<dbReference type="AlphaFoldDB" id="A0A1F5AYA2"/>
<dbReference type="InterPro" id="IPR037294">
    <property type="entry name" value="ABC_BtuC-like"/>
</dbReference>
<evidence type="ECO:0000256" key="5">
    <source>
        <dbReference type="ARBA" id="ARBA00023136"/>
    </source>
</evidence>
<dbReference type="GO" id="GO:0010043">
    <property type="term" value="P:response to zinc ion"/>
    <property type="evidence" value="ECO:0007669"/>
    <property type="project" value="TreeGrafter"/>
</dbReference>
<evidence type="ECO:0000313" key="8">
    <source>
        <dbReference type="EMBL" id="OGD23373.1"/>
    </source>
</evidence>
<keyword evidence="3 6" id="KW-0812">Transmembrane</keyword>
<evidence type="ECO:0000313" key="9">
    <source>
        <dbReference type="Proteomes" id="UP000176639"/>
    </source>
</evidence>
<evidence type="ECO:0008006" key="10">
    <source>
        <dbReference type="Google" id="ProtNLM"/>
    </source>
</evidence>
<dbReference type="EMBL" id="MEYI01000043">
    <property type="protein sequence ID" value="OGD23373.1"/>
    <property type="molecule type" value="Genomic_DNA"/>
</dbReference>
<feature type="transmembrane region" description="Helical" evidence="7">
    <location>
        <begin position="229"/>
        <end position="249"/>
    </location>
</feature>
<evidence type="ECO:0000256" key="6">
    <source>
        <dbReference type="RuleBase" id="RU003943"/>
    </source>
</evidence>
<dbReference type="GO" id="GO:0043190">
    <property type="term" value="C:ATP-binding cassette (ABC) transporter complex"/>
    <property type="evidence" value="ECO:0007669"/>
    <property type="project" value="InterPro"/>
</dbReference>
<feature type="transmembrane region" description="Helical" evidence="7">
    <location>
        <begin position="206"/>
        <end position="223"/>
    </location>
</feature>
<sequence>MDLPFLMTSIIVSVAASLLGVFIIVRRMALVSDVLSHVALPGIALAFLIGINPFIGAFAALAVVTVGIFFLERKFAVSIDALVGVAFTLALAFGMILTPEAELGEALFGDIASVTKTDLVVAASLGLFLVGFLLVLFRRLAHATFSKEFSLEETKTDVIMEFLFLVAVALAIALGIKVVGTLLMGAMLILPALAAKNIGRSLKSMTVVSVMLGIIAMMGGLYLSEMLSLVPGAAIIIIGGAFFVISLGARSLMQRTV</sequence>
<dbReference type="PANTHER" id="PTHR30477:SF0">
    <property type="entry name" value="METAL TRANSPORT SYSTEM MEMBRANE PROTEIN TM_0125-RELATED"/>
    <property type="match status" value="1"/>
</dbReference>
<evidence type="ECO:0000256" key="2">
    <source>
        <dbReference type="ARBA" id="ARBA00008034"/>
    </source>
</evidence>
<feature type="transmembrane region" description="Helical" evidence="7">
    <location>
        <begin position="158"/>
        <end position="176"/>
    </location>
</feature>
<evidence type="ECO:0000256" key="7">
    <source>
        <dbReference type="SAM" id="Phobius"/>
    </source>
</evidence>
<proteinExistence type="inferred from homology"/>
<comment type="caution">
    <text evidence="8">The sequence shown here is derived from an EMBL/GenBank/DDBJ whole genome shotgun (WGS) entry which is preliminary data.</text>
</comment>
<dbReference type="SUPFAM" id="SSF81345">
    <property type="entry name" value="ABC transporter involved in vitamin B12 uptake, BtuC"/>
    <property type="match status" value="1"/>
</dbReference>
<dbReference type="GO" id="GO:0055085">
    <property type="term" value="P:transmembrane transport"/>
    <property type="evidence" value="ECO:0007669"/>
    <property type="project" value="InterPro"/>
</dbReference>
<evidence type="ECO:0000256" key="4">
    <source>
        <dbReference type="ARBA" id="ARBA00022989"/>
    </source>
</evidence>
<keyword evidence="5 7" id="KW-0472">Membrane</keyword>
<name>A0A1F5AYA2_9BACT</name>
<reference evidence="8 9" key="1">
    <citation type="journal article" date="2016" name="Nat. Commun.">
        <title>Thousands of microbial genomes shed light on interconnected biogeochemical processes in an aquifer system.</title>
        <authorList>
            <person name="Anantharaman K."/>
            <person name="Brown C.T."/>
            <person name="Hug L.A."/>
            <person name="Sharon I."/>
            <person name="Castelle C.J."/>
            <person name="Probst A.J."/>
            <person name="Thomas B.C."/>
            <person name="Singh A."/>
            <person name="Wilkins M.J."/>
            <person name="Karaoz U."/>
            <person name="Brodie E.L."/>
            <person name="Williams K.H."/>
            <person name="Hubbard S.S."/>
            <person name="Banfield J.F."/>
        </authorList>
    </citation>
    <scope>NUCLEOTIDE SEQUENCE [LARGE SCALE GENOMIC DNA]</scope>
</reference>
<dbReference type="Pfam" id="PF00950">
    <property type="entry name" value="ABC-3"/>
    <property type="match status" value="1"/>
</dbReference>